<organism evidence="1">
    <name type="scientific">Spodoptera frugiperda</name>
    <name type="common">Fall armyworm</name>
    <dbReference type="NCBI Taxonomy" id="7108"/>
    <lineage>
        <taxon>Eukaryota</taxon>
        <taxon>Metazoa</taxon>
        <taxon>Ecdysozoa</taxon>
        <taxon>Arthropoda</taxon>
        <taxon>Hexapoda</taxon>
        <taxon>Insecta</taxon>
        <taxon>Pterygota</taxon>
        <taxon>Neoptera</taxon>
        <taxon>Endopterygota</taxon>
        <taxon>Lepidoptera</taxon>
        <taxon>Glossata</taxon>
        <taxon>Ditrysia</taxon>
        <taxon>Noctuoidea</taxon>
        <taxon>Noctuidae</taxon>
        <taxon>Amphipyrinae</taxon>
        <taxon>Spodoptera</taxon>
    </lineage>
</organism>
<reference evidence="1" key="1">
    <citation type="submission" date="2016-07" db="EMBL/GenBank/DDBJ databases">
        <authorList>
            <person name="Bretaudeau A."/>
        </authorList>
    </citation>
    <scope>NUCLEOTIDE SEQUENCE</scope>
    <source>
        <strain evidence="1">Rice</strain>
        <tissue evidence="1">Whole body</tissue>
    </source>
</reference>
<gene>
    <name evidence="1" type="ORF">SFRICE_032885</name>
</gene>
<sequence>MSRWSSCRKCDCRTRGLGFDSRVGQSITELFSVFLVVAQRLELCPVYGNRLTPYYMGLITRMVKSGCTLYSGRNVNIHAVMCTSAYPFGDKRRDFKHTLIIISNVPPPPSEDIGRLSSWSRGACGVGAWSCAADAGTLRRASSIRRTLTSGQARHSLLYRCNSCKPSLTVDVTMRTARSRLE</sequence>
<accession>A0A2H1WY81</accession>
<dbReference type="AlphaFoldDB" id="A0A2H1WY81"/>
<name>A0A2H1WY81_SPOFR</name>
<dbReference type="EMBL" id="ODYU01011932">
    <property type="protein sequence ID" value="SOQ57967.1"/>
    <property type="molecule type" value="Genomic_DNA"/>
</dbReference>
<protein>
    <submittedName>
        <fullName evidence="1">SFRICE_032885</fullName>
    </submittedName>
</protein>
<evidence type="ECO:0000313" key="1">
    <source>
        <dbReference type="EMBL" id="SOQ57967.1"/>
    </source>
</evidence>
<proteinExistence type="predicted"/>